<dbReference type="RefSeq" id="WP_158408235.1">
    <property type="nucleotide sequence ID" value="NZ_CP011542.1"/>
</dbReference>
<reference evidence="2" key="2">
    <citation type="submission" date="2015-05" db="EMBL/GenBank/DDBJ databases">
        <title>Complete genome sequence of Corynebacterium mustelae DSM 45274, isolated from various tissues of a male ferret with lethal sepsis.</title>
        <authorList>
            <person name="Ruckert C."/>
            <person name="Albersmeier A."/>
            <person name="Winkler A."/>
            <person name="Tauch A."/>
        </authorList>
    </citation>
    <scope>NUCLEOTIDE SEQUENCE [LARGE SCALE GENOMIC DNA]</scope>
    <source>
        <strain evidence="2">DSM 45274</strain>
    </source>
</reference>
<name>A0A0G3H575_9CORY</name>
<reference evidence="1 2" key="1">
    <citation type="journal article" date="2015" name="Genome Announc.">
        <title>Complete Genome Sequence of the Type Strain Corynebacterium mustelae DSM 45274, Isolated from Various Tissues of a Male Ferret with Lethal Sepsis.</title>
        <authorList>
            <person name="Ruckert C."/>
            <person name="Eimer J."/>
            <person name="Winkler A."/>
            <person name="Tauch A."/>
        </authorList>
    </citation>
    <scope>NUCLEOTIDE SEQUENCE [LARGE SCALE GENOMIC DNA]</scope>
    <source>
        <strain evidence="1 2">DSM 45274</strain>
    </source>
</reference>
<dbReference type="Proteomes" id="UP000035199">
    <property type="component" value="Chromosome"/>
</dbReference>
<evidence type="ECO:0000313" key="2">
    <source>
        <dbReference type="Proteomes" id="UP000035199"/>
    </source>
</evidence>
<dbReference type="EMBL" id="CP011542">
    <property type="protein sequence ID" value="AKK06983.1"/>
    <property type="molecule type" value="Genomic_DNA"/>
</dbReference>
<gene>
    <name evidence="1" type="ORF">CMUST_13445</name>
</gene>
<organism evidence="1 2">
    <name type="scientific">Corynebacterium mustelae</name>
    <dbReference type="NCBI Taxonomy" id="571915"/>
    <lineage>
        <taxon>Bacteria</taxon>
        <taxon>Bacillati</taxon>
        <taxon>Actinomycetota</taxon>
        <taxon>Actinomycetes</taxon>
        <taxon>Mycobacteriales</taxon>
        <taxon>Corynebacteriaceae</taxon>
        <taxon>Corynebacterium</taxon>
    </lineage>
</organism>
<keyword evidence="2" id="KW-1185">Reference proteome</keyword>
<dbReference type="KEGG" id="cmv:CMUST_13445"/>
<accession>A0A0G3H575</accession>
<evidence type="ECO:0000313" key="1">
    <source>
        <dbReference type="EMBL" id="AKK06983.1"/>
    </source>
</evidence>
<dbReference type="AlphaFoldDB" id="A0A0G3H575"/>
<sequence>MHFGIARNPFGFLSTLFGQSTNDSQGDGPVTCAQATAAVSAASMQTII</sequence>
<protein>
    <submittedName>
        <fullName evidence="1">Uncharacterized protein</fullName>
    </submittedName>
</protein>
<proteinExistence type="predicted"/>
<dbReference type="STRING" id="571915.CMUST_13445"/>
<dbReference type="PATRIC" id="fig|571915.4.peg.2884"/>